<keyword evidence="3" id="KW-1185">Reference proteome</keyword>
<evidence type="ECO:0000256" key="1">
    <source>
        <dbReference type="SAM" id="MobiDB-lite"/>
    </source>
</evidence>
<feature type="region of interest" description="Disordered" evidence="1">
    <location>
        <begin position="155"/>
        <end position="205"/>
    </location>
</feature>
<proteinExistence type="predicted"/>
<dbReference type="InParanoid" id="A0A218YRU4"/>
<feature type="compositionally biased region" description="Basic and acidic residues" evidence="1">
    <location>
        <begin position="181"/>
        <end position="191"/>
    </location>
</feature>
<dbReference type="EMBL" id="MZNU01000443">
    <property type="protein sequence ID" value="OWO97383.1"/>
    <property type="molecule type" value="Genomic_DNA"/>
</dbReference>
<dbReference type="Proteomes" id="UP000242519">
    <property type="component" value="Unassembled WGS sequence"/>
</dbReference>
<evidence type="ECO:0000313" key="2">
    <source>
        <dbReference type="EMBL" id="OWO97383.1"/>
    </source>
</evidence>
<sequence>MNVRSNEGPSTTYSRGVGINSVSQPADNGIDLPILPSPGWLAKLAFVAFSVPHRNARPVDVARHGAAWTDARLFPAEYRDASRYQHGYQHQHPYPYRACGPLGSWMLGIACQPGERDRARAPADLVEATAWRPSSWNEVGAGKEGTGVAARKMESLRHKEDGRGQRQPRCGSCLNGAQTFRDGRRRTEAAKKPGPLGGTVDCERA</sequence>
<evidence type="ECO:0000313" key="3">
    <source>
        <dbReference type="Proteomes" id="UP000242519"/>
    </source>
</evidence>
<protein>
    <submittedName>
        <fullName evidence="2">Uncharacterized protein</fullName>
    </submittedName>
</protein>
<reference evidence="2 3" key="1">
    <citation type="submission" date="2017-04" db="EMBL/GenBank/DDBJ databases">
        <title>Draft genome sequence of Marssonina coronaria NL1: causal agent of apple blotch.</title>
        <authorList>
            <person name="Cheng Q."/>
        </authorList>
    </citation>
    <scope>NUCLEOTIDE SEQUENCE [LARGE SCALE GENOMIC DNA]</scope>
    <source>
        <strain evidence="2 3">NL1</strain>
    </source>
</reference>
<name>A0A218YRU4_9HELO</name>
<dbReference type="AlphaFoldDB" id="A0A218YRU4"/>
<comment type="caution">
    <text evidence="2">The sequence shown here is derived from an EMBL/GenBank/DDBJ whole genome shotgun (WGS) entry which is preliminary data.</text>
</comment>
<gene>
    <name evidence="2" type="ORF">B2J93_3083</name>
</gene>
<accession>A0A218YRU4</accession>
<organism evidence="2 3">
    <name type="scientific">Diplocarpon coronariae</name>
    <dbReference type="NCBI Taxonomy" id="2795749"/>
    <lineage>
        <taxon>Eukaryota</taxon>
        <taxon>Fungi</taxon>
        <taxon>Dikarya</taxon>
        <taxon>Ascomycota</taxon>
        <taxon>Pezizomycotina</taxon>
        <taxon>Leotiomycetes</taxon>
        <taxon>Helotiales</taxon>
        <taxon>Drepanopezizaceae</taxon>
        <taxon>Diplocarpon</taxon>
    </lineage>
</organism>
<feature type="compositionally biased region" description="Basic and acidic residues" evidence="1">
    <location>
        <begin position="155"/>
        <end position="164"/>
    </location>
</feature>